<dbReference type="RefSeq" id="WP_145171945.1">
    <property type="nucleotide sequence ID" value="NZ_CP036525.1"/>
</dbReference>
<dbReference type="AlphaFoldDB" id="A0A517NEY9"/>
<name>A0A517NEY9_9BACT</name>
<evidence type="ECO:0000313" key="4">
    <source>
        <dbReference type="Proteomes" id="UP000318538"/>
    </source>
</evidence>
<evidence type="ECO:0000259" key="2">
    <source>
        <dbReference type="Pfam" id="PF00535"/>
    </source>
</evidence>
<dbReference type="InterPro" id="IPR050834">
    <property type="entry name" value="Glycosyltransf_2"/>
</dbReference>
<proteinExistence type="predicted"/>
<reference evidence="3 4" key="1">
    <citation type="submission" date="2019-02" db="EMBL/GenBank/DDBJ databases">
        <title>Deep-cultivation of Planctomycetes and their phenomic and genomic characterization uncovers novel biology.</title>
        <authorList>
            <person name="Wiegand S."/>
            <person name="Jogler M."/>
            <person name="Boedeker C."/>
            <person name="Pinto D."/>
            <person name="Vollmers J."/>
            <person name="Rivas-Marin E."/>
            <person name="Kohn T."/>
            <person name="Peeters S.H."/>
            <person name="Heuer A."/>
            <person name="Rast P."/>
            <person name="Oberbeckmann S."/>
            <person name="Bunk B."/>
            <person name="Jeske O."/>
            <person name="Meyerdierks A."/>
            <person name="Storesund J.E."/>
            <person name="Kallscheuer N."/>
            <person name="Luecker S."/>
            <person name="Lage O.M."/>
            <person name="Pohl T."/>
            <person name="Merkel B.J."/>
            <person name="Hornburger P."/>
            <person name="Mueller R.-W."/>
            <person name="Bruemmer F."/>
            <person name="Labrenz M."/>
            <person name="Spormann A.M."/>
            <person name="Op den Camp H."/>
            <person name="Overmann J."/>
            <person name="Amann R."/>
            <person name="Jetten M.S.M."/>
            <person name="Mascher T."/>
            <person name="Medema M.H."/>
            <person name="Devos D.P."/>
            <person name="Kaster A.-K."/>
            <person name="Ovreas L."/>
            <person name="Rohde M."/>
            <person name="Galperin M.Y."/>
            <person name="Jogler C."/>
        </authorList>
    </citation>
    <scope>NUCLEOTIDE SEQUENCE [LARGE SCALE GENOMIC DNA]</scope>
    <source>
        <strain evidence="3 4">K22_7</strain>
    </source>
</reference>
<dbReference type="CDD" id="cd00761">
    <property type="entry name" value="Glyco_tranf_GTA_type"/>
    <property type="match status" value="1"/>
</dbReference>
<evidence type="ECO:0000256" key="1">
    <source>
        <dbReference type="SAM" id="MobiDB-lite"/>
    </source>
</evidence>
<dbReference type="PANTHER" id="PTHR43685:SF2">
    <property type="entry name" value="GLYCOSYLTRANSFERASE 2-LIKE DOMAIN-CONTAINING PROTEIN"/>
    <property type="match status" value="1"/>
</dbReference>
<dbReference type="SUPFAM" id="SSF53448">
    <property type="entry name" value="Nucleotide-diphospho-sugar transferases"/>
    <property type="match status" value="1"/>
</dbReference>
<dbReference type="PANTHER" id="PTHR43685">
    <property type="entry name" value="GLYCOSYLTRANSFERASE"/>
    <property type="match status" value="1"/>
</dbReference>
<feature type="region of interest" description="Disordered" evidence="1">
    <location>
        <begin position="334"/>
        <end position="381"/>
    </location>
</feature>
<dbReference type="InterPro" id="IPR001173">
    <property type="entry name" value="Glyco_trans_2-like"/>
</dbReference>
<sequence>MAPNLRVVSYDDADRASAEVDLSSPLFTSDGTVMRTSCLINNYNYADFLCEAVQSALEQETPFTEVIVVDDGSTDDSLSRLDKRFRNESRLQVIAKDQEGQLSCLQTAMEIASGDVVYFLDSDDRHRPDLNTKVQSVYEQQPSIDCISVGYESFGDCAGGRQRIKVTRDQGISAVGAVMQRRWVGAPTSCLSMRSSLVRKILPYPRESEWKTRADDVLVFGSSIVGSHKFHLEEPLVEYRRHGANHFAGRSWSAAEKMRYSLEVNRMTGWYVEKMGYELSTFPRLASREFRTIEKPTVKEWLQYLRMASHPSLTLGLRMGNLLSVTKHYVRERVSRKGNSLAPTARASQTVTPNKLDEPSDASEHASGVQGPAAANRHSRSIKADVVPSIVCGRGDLPVKPRRNSA</sequence>
<accession>A0A517NEY9</accession>
<dbReference type="Pfam" id="PF00535">
    <property type="entry name" value="Glycos_transf_2"/>
    <property type="match status" value="1"/>
</dbReference>
<evidence type="ECO:0000313" key="3">
    <source>
        <dbReference type="EMBL" id="QDT05696.1"/>
    </source>
</evidence>
<dbReference type="OrthoDB" id="396512at2"/>
<gene>
    <name evidence="3" type="primary">kfoC</name>
    <name evidence="3" type="ORF">K227x_40990</name>
</gene>
<dbReference type="Proteomes" id="UP000318538">
    <property type="component" value="Chromosome"/>
</dbReference>
<dbReference type="Gene3D" id="3.90.550.10">
    <property type="entry name" value="Spore Coat Polysaccharide Biosynthesis Protein SpsA, Chain A"/>
    <property type="match status" value="1"/>
</dbReference>
<organism evidence="3 4">
    <name type="scientific">Rubripirellula lacrimiformis</name>
    <dbReference type="NCBI Taxonomy" id="1930273"/>
    <lineage>
        <taxon>Bacteria</taxon>
        <taxon>Pseudomonadati</taxon>
        <taxon>Planctomycetota</taxon>
        <taxon>Planctomycetia</taxon>
        <taxon>Pirellulales</taxon>
        <taxon>Pirellulaceae</taxon>
        <taxon>Rubripirellula</taxon>
    </lineage>
</organism>
<feature type="compositionally biased region" description="Basic and acidic residues" evidence="1">
    <location>
        <begin position="355"/>
        <end position="364"/>
    </location>
</feature>
<dbReference type="InterPro" id="IPR029044">
    <property type="entry name" value="Nucleotide-diphossugar_trans"/>
</dbReference>
<dbReference type="EMBL" id="CP036525">
    <property type="protein sequence ID" value="QDT05696.1"/>
    <property type="molecule type" value="Genomic_DNA"/>
</dbReference>
<dbReference type="KEGG" id="rlc:K227x_40990"/>
<feature type="compositionally biased region" description="Polar residues" evidence="1">
    <location>
        <begin position="337"/>
        <end position="353"/>
    </location>
</feature>
<protein>
    <submittedName>
        <fullName evidence="3">Chondroitin synthase</fullName>
    </submittedName>
</protein>
<keyword evidence="4" id="KW-1185">Reference proteome</keyword>
<feature type="domain" description="Glycosyltransferase 2-like" evidence="2">
    <location>
        <begin position="37"/>
        <end position="164"/>
    </location>
</feature>